<keyword evidence="3" id="KW-1185">Reference proteome</keyword>
<keyword evidence="1" id="KW-0812">Transmembrane</keyword>
<dbReference type="OrthoDB" id="9932581at2"/>
<dbReference type="AlphaFoldDB" id="A0A5J4J0K2"/>
<sequence>MDQSQIKGVAIIAFSLIGYSLLDNTIMHTISGILCAVGLGLILKWIPFSKKNTNQKTE</sequence>
<name>A0A5J4J0K2_9FLAO</name>
<evidence type="ECO:0000313" key="3">
    <source>
        <dbReference type="Proteomes" id="UP000326509"/>
    </source>
</evidence>
<dbReference type="Proteomes" id="UP000326509">
    <property type="component" value="Unassembled WGS sequence"/>
</dbReference>
<keyword evidence="1" id="KW-1133">Transmembrane helix</keyword>
<protein>
    <submittedName>
        <fullName evidence="2">Uncharacterized protein</fullName>
    </submittedName>
</protein>
<accession>A0A5J4J0K2</accession>
<dbReference type="RefSeq" id="WP_161596075.1">
    <property type="nucleotide sequence ID" value="NZ_BKCG01000003.1"/>
</dbReference>
<evidence type="ECO:0000313" key="2">
    <source>
        <dbReference type="EMBL" id="GER59303.1"/>
    </source>
</evidence>
<feature type="transmembrane region" description="Helical" evidence="1">
    <location>
        <begin position="26"/>
        <end position="46"/>
    </location>
</feature>
<keyword evidence="1" id="KW-0472">Membrane</keyword>
<reference evidence="2 3" key="1">
    <citation type="submission" date="2019-08" db="EMBL/GenBank/DDBJ databases">
        <title>Draft genome sequence of Ulvibacter marinus type strain NBRC 109484.</title>
        <authorList>
            <person name="Kawano K."/>
            <person name="Ushijima N."/>
            <person name="Kihara M."/>
            <person name="Itoh H."/>
        </authorList>
    </citation>
    <scope>NUCLEOTIDE SEQUENCE [LARGE SCALE GENOMIC DNA]</scope>
    <source>
        <strain evidence="2 3">NBRC 109484</strain>
    </source>
</reference>
<gene>
    <name evidence="2" type="ORF">ULMA_14110</name>
</gene>
<dbReference type="EMBL" id="BKCG01000003">
    <property type="protein sequence ID" value="GER59303.1"/>
    <property type="molecule type" value="Genomic_DNA"/>
</dbReference>
<evidence type="ECO:0000256" key="1">
    <source>
        <dbReference type="SAM" id="Phobius"/>
    </source>
</evidence>
<organism evidence="2 3">
    <name type="scientific">Patiriisocius marinus</name>
    <dbReference type="NCBI Taxonomy" id="1397112"/>
    <lineage>
        <taxon>Bacteria</taxon>
        <taxon>Pseudomonadati</taxon>
        <taxon>Bacteroidota</taxon>
        <taxon>Flavobacteriia</taxon>
        <taxon>Flavobacteriales</taxon>
        <taxon>Flavobacteriaceae</taxon>
        <taxon>Patiriisocius</taxon>
    </lineage>
</organism>
<comment type="caution">
    <text evidence="2">The sequence shown here is derived from an EMBL/GenBank/DDBJ whole genome shotgun (WGS) entry which is preliminary data.</text>
</comment>
<proteinExistence type="predicted"/>